<dbReference type="Proteomes" id="UP000609323">
    <property type="component" value="Unassembled WGS sequence"/>
</dbReference>
<dbReference type="SUPFAM" id="SSF56112">
    <property type="entry name" value="Protein kinase-like (PK-like)"/>
    <property type="match status" value="1"/>
</dbReference>
<comment type="caution">
    <text evidence="2">The sequence shown here is derived from an EMBL/GenBank/DDBJ whole genome shotgun (WGS) entry which is preliminary data.</text>
</comment>
<proteinExistence type="predicted"/>
<evidence type="ECO:0000259" key="1">
    <source>
        <dbReference type="Pfam" id="PF01636"/>
    </source>
</evidence>
<dbReference type="InterPro" id="IPR011009">
    <property type="entry name" value="Kinase-like_dom_sf"/>
</dbReference>
<dbReference type="Gene3D" id="3.90.1200.10">
    <property type="match status" value="1"/>
</dbReference>
<dbReference type="EMBL" id="BMHF01000007">
    <property type="protein sequence ID" value="GGA37784.1"/>
    <property type="molecule type" value="Genomic_DNA"/>
</dbReference>
<organism evidence="2 3">
    <name type="scientific">Paenibacillus physcomitrellae</name>
    <dbReference type="NCBI Taxonomy" id="1619311"/>
    <lineage>
        <taxon>Bacteria</taxon>
        <taxon>Bacillati</taxon>
        <taxon>Bacillota</taxon>
        <taxon>Bacilli</taxon>
        <taxon>Bacillales</taxon>
        <taxon>Paenibacillaceae</taxon>
        <taxon>Paenibacillus</taxon>
    </lineage>
</organism>
<dbReference type="Pfam" id="PF01636">
    <property type="entry name" value="APH"/>
    <property type="match status" value="1"/>
</dbReference>
<feature type="domain" description="Aminoglycoside phosphotransferase" evidence="1">
    <location>
        <begin position="47"/>
        <end position="248"/>
    </location>
</feature>
<gene>
    <name evidence="2" type="ORF">GCM10010917_23740</name>
</gene>
<accession>A0ABQ1G6N2</accession>
<dbReference type="InterPro" id="IPR051678">
    <property type="entry name" value="AGP_Transferase"/>
</dbReference>
<protein>
    <recommendedName>
        <fullName evidence="1">Aminoglycoside phosphotransferase domain-containing protein</fullName>
    </recommendedName>
</protein>
<keyword evidence="3" id="KW-1185">Reference proteome</keyword>
<dbReference type="PANTHER" id="PTHR21310">
    <property type="entry name" value="AMINOGLYCOSIDE PHOSPHOTRANSFERASE-RELATED-RELATED"/>
    <property type="match status" value="1"/>
</dbReference>
<reference evidence="3" key="1">
    <citation type="journal article" date="2019" name="Int. J. Syst. Evol. Microbiol.">
        <title>The Global Catalogue of Microorganisms (GCM) 10K type strain sequencing project: providing services to taxonomists for standard genome sequencing and annotation.</title>
        <authorList>
            <consortium name="The Broad Institute Genomics Platform"/>
            <consortium name="The Broad Institute Genome Sequencing Center for Infectious Disease"/>
            <person name="Wu L."/>
            <person name="Ma J."/>
        </authorList>
    </citation>
    <scope>NUCLEOTIDE SEQUENCE [LARGE SCALE GENOMIC DNA]</scope>
    <source>
        <strain evidence="3">CGMCC 1.15044</strain>
    </source>
</reference>
<dbReference type="InterPro" id="IPR002575">
    <property type="entry name" value="Aminoglycoside_PTrfase"/>
</dbReference>
<evidence type="ECO:0000313" key="3">
    <source>
        <dbReference type="Proteomes" id="UP000609323"/>
    </source>
</evidence>
<evidence type="ECO:0000313" key="2">
    <source>
        <dbReference type="EMBL" id="GGA37784.1"/>
    </source>
</evidence>
<dbReference type="RefSeq" id="WP_094095739.1">
    <property type="nucleotide sequence ID" value="NZ_BMHF01000007.1"/>
</dbReference>
<sequence>MQPNPYQQIIEKNFSGSTLLRHWPLKGGVSAELTALEFRQADGQLNKVIIRQHGSADLARNPRIAQDEFLLLDSLRKAKLPVPAPYAVDDSRDLLDSPYLLIQFIESDSDWQPGDLNACSRQLAEQLALLHQLPIKSGAFSFLPRQETLYTQLLAKNPIKPDTSLSEEGIRQVLETVWPLPEWNKTVLLHGDYWPDNTLWQGEQLIAVIDWEDAALGDPLADLANARLEILWAWGQEALDVFTAEYKRLMPDVHYHHLPYWDLCAALRPASKLSTWGLEPAKERDMRKKHKRFVEAAFAAIPAQ</sequence>
<dbReference type="Gene3D" id="3.30.200.20">
    <property type="entry name" value="Phosphorylase Kinase, domain 1"/>
    <property type="match status" value="1"/>
</dbReference>
<name>A0ABQ1G6N2_9BACL</name>